<evidence type="ECO:0000313" key="3">
    <source>
        <dbReference type="EMBL" id="KKQ54742.1"/>
    </source>
</evidence>
<protein>
    <recommendedName>
        <fullName evidence="2">Inner membrane protein YgaP-like transmembrane domain-containing protein</fullName>
    </recommendedName>
</protein>
<proteinExistence type="predicted"/>
<keyword evidence="1" id="KW-1133">Transmembrane helix</keyword>
<dbReference type="Proteomes" id="UP000034096">
    <property type="component" value="Unassembled WGS sequence"/>
</dbReference>
<dbReference type="EMBL" id="LBUE01000038">
    <property type="protein sequence ID" value="KKQ54742.1"/>
    <property type="molecule type" value="Genomic_DNA"/>
</dbReference>
<organism evidence="3 4">
    <name type="scientific">Candidatus Woesebacteria bacterium GW2011_GWC1_38_13</name>
    <dbReference type="NCBI Taxonomy" id="1618583"/>
    <lineage>
        <taxon>Bacteria</taxon>
        <taxon>Candidatus Woeseibacteriota</taxon>
    </lineage>
</organism>
<name>A0A0G0IJC9_9BACT</name>
<keyword evidence="1" id="KW-0472">Membrane</keyword>
<sequence length="74" mass="8153">MKNILKYISSRNGRTARFLIGSVVVAMGLFVSPILLVVGLLPLFAAIFDVCVLAPLFKFPFEGEDPARQDRLSL</sequence>
<keyword evidence="1" id="KW-0812">Transmembrane</keyword>
<dbReference type="AlphaFoldDB" id="A0A0G0IJC9"/>
<feature type="transmembrane region" description="Helical" evidence="1">
    <location>
        <begin position="16"/>
        <end position="37"/>
    </location>
</feature>
<evidence type="ECO:0000256" key="1">
    <source>
        <dbReference type="SAM" id="Phobius"/>
    </source>
</evidence>
<comment type="caution">
    <text evidence="3">The sequence shown here is derived from an EMBL/GenBank/DDBJ whole genome shotgun (WGS) entry which is preliminary data.</text>
</comment>
<accession>A0A0G0IJC9</accession>
<feature type="domain" description="Inner membrane protein YgaP-like transmembrane" evidence="2">
    <location>
        <begin position="14"/>
        <end position="58"/>
    </location>
</feature>
<evidence type="ECO:0000313" key="4">
    <source>
        <dbReference type="Proteomes" id="UP000034096"/>
    </source>
</evidence>
<gene>
    <name evidence="3" type="ORF">US75_C0038G0006</name>
</gene>
<dbReference type="InterPro" id="IPR021309">
    <property type="entry name" value="YgaP-like_TM"/>
</dbReference>
<reference evidence="3 4" key="1">
    <citation type="journal article" date="2015" name="Nature">
        <title>rRNA introns, odd ribosomes, and small enigmatic genomes across a large radiation of phyla.</title>
        <authorList>
            <person name="Brown C.T."/>
            <person name="Hug L.A."/>
            <person name="Thomas B.C."/>
            <person name="Sharon I."/>
            <person name="Castelle C.J."/>
            <person name="Singh A."/>
            <person name="Wilkins M.J."/>
            <person name="Williams K.H."/>
            <person name="Banfield J.F."/>
        </authorList>
    </citation>
    <scope>NUCLEOTIDE SEQUENCE [LARGE SCALE GENOMIC DNA]</scope>
</reference>
<dbReference type="Pfam" id="PF11127">
    <property type="entry name" value="YgaP-like_TM"/>
    <property type="match status" value="1"/>
</dbReference>
<evidence type="ECO:0000259" key="2">
    <source>
        <dbReference type="Pfam" id="PF11127"/>
    </source>
</evidence>